<reference evidence="10" key="1">
    <citation type="journal article" date="2019" name="Int. J. Syst. Evol. Microbiol.">
        <title>The Global Catalogue of Microorganisms (GCM) 10K type strain sequencing project: providing services to taxonomists for standard genome sequencing and annotation.</title>
        <authorList>
            <consortium name="The Broad Institute Genomics Platform"/>
            <consortium name="The Broad Institute Genome Sequencing Center for Infectious Disease"/>
            <person name="Wu L."/>
            <person name="Ma J."/>
        </authorList>
    </citation>
    <scope>NUCLEOTIDE SEQUENCE [LARGE SCALE GENOMIC DNA]</scope>
    <source>
        <strain evidence="10">CCUG 60023</strain>
    </source>
</reference>
<feature type="transmembrane region" description="Helical" evidence="8">
    <location>
        <begin position="271"/>
        <end position="290"/>
    </location>
</feature>
<dbReference type="PANTHER" id="PTHR48086">
    <property type="entry name" value="SODIUM/PROLINE SYMPORTER-RELATED"/>
    <property type="match status" value="1"/>
</dbReference>
<dbReference type="InterPro" id="IPR038377">
    <property type="entry name" value="Na/Glc_symporter_sf"/>
</dbReference>
<evidence type="ECO:0000256" key="6">
    <source>
        <dbReference type="ARBA" id="ARBA00023201"/>
    </source>
</evidence>
<evidence type="ECO:0000256" key="5">
    <source>
        <dbReference type="ARBA" id="ARBA00023065"/>
    </source>
</evidence>
<feature type="transmembrane region" description="Helical" evidence="8">
    <location>
        <begin position="47"/>
        <end position="67"/>
    </location>
</feature>
<dbReference type="Proteomes" id="UP001597101">
    <property type="component" value="Unassembled WGS sequence"/>
</dbReference>
<keyword evidence="6" id="KW-0739">Sodium transport</keyword>
<evidence type="ECO:0000256" key="8">
    <source>
        <dbReference type="SAM" id="Phobius"/>
    </source>
</evidence>
<keyword evidence="2" id="KW-1003">Cell membrane</keyword>
<feature type="transmembrane region" description="Helical" evidence="8">
    <location>
        <begin position="21"/>
        <end position="41"/>
    </location>
</feature>
<keyword evidence="3" id="KW-0769">Symport</keyword>
<evidence type="ECO:0000256" key="7">
    <source>
        <dbReference type="ARBA" id="ARBA00033708"/>
    </source>
</evidence>
<evidence type="ECO:0000256" key="3">
    <source>
        <dbReference type="ARBA" id="ARBA00022847"/>
    </source>
</evidence>
<dbReference type="Gene3D" id="1.20.1730.10">
    <property type="entry name" value="Sodium/glucose cotransporter"/>
    <property type="match status" value="1"/>
</dbReference>
<comment type="subcellular location">
    <subcellularLocation>
        <location evidence="1">Cell membrane</location>
        <topology evidence="1">Multi-pass membrane protein</topology>
    </subcellularLocation>
</comment>
<protein>
    <recommendedName>
        <fullName evidence="11">Na+/proline symporter</fullName>
    </recommendedName>
</protein>
<feature type="transmembrane region" description="Helical" evidence="8">
    <location>
        <begin position="310"/>
        <end position="332"/>
    </location>
</feature>
<accession>A0ABW3FFH5</accession>
<keyword evidence="5" id="KW-0406">Ion transport</keyword>
<feature type="transmembrane region" description="Helical" evidence="8">
    <location>
        <begin position="222"/>
        <end position="244"/>
    </location>
</feature>
<feature type="transmembrane region" description="Helical" evidence="8">
    <location>
        <begin position="398"/>
        <end position="415"/>
    </location>
</feature>
<organism evidence="9 10">
    <name type="scientific">Pseudahrensia aquimaris</name>
    <dbReference type="NCBI Taxonomy" id="744461"/>
    <lineage>
        <taxon>Bacteria</taxon>
        <taxon>Pseudomonadati</taxon>
        <taxon>Pseudomonadota</taxon>
        <taxon>Alphaproteobacteria</taxon>
        <taxon>Hyphomicrobiales</taxon>
        <taxon>Ahrensiaceae</taxon>
        <taxon>Pseudahrensia</taxon>
    </lineage>
</organism>
<gene>
    <name evidence="9" type="ORF">ACFQ14_12450</name>
</gene>
<keyword evidence="8" id="KW-0812">Transmembrane</keyword>
<evidence type="ECO:0008006" key="11">
    <source>
        <dbReference type="Google" id="ProtNLM"/>
    </source>
</evidence>
<feature type="transmembrane region" description="Helical" evidence="8">
    <location>
        <begin position="158"/>
        <end position="184"/>
    </location>
</feature>
<comment type="caution">
    <text evidence="9">The sequence shown here is derived from an EMBL/GenBank/DDBJ whole genome shotgun (WGS) entry which is preliminary data.</text>
</comment>
<evidence type="ECO:0000256" key="4">
    <source>
        <dbReference type="ARBA" id="ARBA00023053"/>
    </source>
</evidence>
<feature type="transmembrane region" description="Helical" evidence="8">
    <location>
        <begin position="479"/>
        <end position="499"/>
    </location>
</feature>
<keyword evidence="8" id="KW-0472">Membrane</keyword>
<feature type="transmembrane region" description="Helical" evidence="8">
    <location>
        <begin position="196"/>
        <end position="215"/>
    </location>
</feature>
<keyword evidence="4" id="KW-0915">Sodium</keyword>
<sequence>MSSLNLKDAKAHPLDNDQISTALWIAAASFISGLVILALLGRLGLPVFLTYAGALLLFNIAIAVLAWRGRTMTGRSFFFADKMGSSATTGFGGGADFAGGAVLLVFASLTTQGQALWLMAVFLGMTLMSVFFAHSLYRETVSTVTGYFAIRYPGQGAGMASVPVVLAMLLLLAIAEFGVSLAVLERLAVDNSNTGGWMILGLAVLPALVGGWFSILLVNAVLALWTVICVLIPTFFIALLPGVLSSDDASLIAGSELTPLPPLTGLSFQDSGGWAAYLSVCVLAAGFSVLPQSFSRMATVKRPAATMEHIGWAALFVFVVVAVSGLSIALIMEGADEQRAGLLSNNPMLHVLPYLALLFIAFNALSTTILAFSSAAVRSFRRSRREDPGERSMFGTRLLCVLVAVGIGLSLNGTSVPIWEALRSALLLGAGGLFVPLLATTQTRRLPAWAVGLSILIGTSVTAYGMIAPYVNSLPVLISSPYISAMVSIVLSALIVLAGHGSVRMGNSRATAQSA</sequence>
<evidence type="ECO:0000256" key="1">
    <source>
        <dbReference type="ARBA" id="ARBA00004651"/>
    </source>
</evidence>
<keyword evidence="10" id="KW-1185">Reference proteome</keyword>
<proteinExistence type="predicted"/>
<feature type="transmembrane region" description="Helical" evidence="8">
    <location>
        <begin position="352"/>
        <end position="377"/>
    </location>
</feature>
<name>A0ABW3FFH5_9HYPH</name>
<feature type="transmembrane region" description="Helical" evidence="8">
    <location>
        <begin position="88"/>
        <end position="109"/>
    </location>
</feature>
<dbReference type="PANTHER" id="PTHR48086:SF3">
    <property type="entry name" value="SODIUM_PROLINE SYMPORTER"/>
    <property type="match status" value="1"/>
</dbReference>
<keyword evidence="8" id="KW-1133">Transmembrane helix</keyword>
<feature type="transmembrane region" description="Helical" evidence="8">
    <location>
        <begin position="421"/>
        <end position="439"/>
    </location>
</feature>
<evidence type="ECO:0000256" key="2">
    <source>
        <dbReference type="ARBA" id="ARBA00022475"/>
    </source>
</evidence>
<dbReference type="InterPro" id="IPR050277">
    <property type="entry name" value="Sodium:Solute_Symporter"/>
</dbReference>
<feature type="transmembrane region" description="Helical" evidence="8">
    <location>
        <begin position="446"/>
        <end position="467"/>
    </location>
</feature>
<evidence type="ECO:0000313" key="10">
    <source>
        <dbReference type="Proteomes" id="UP001597101"/>
    </source>
</evidence>
<keyword evidence="3" id="KW-0813">Transport</keyword>
<comment type="catalytic activity">
    <reaction evidence="7">
        <text>L-proline(in) + Na(+)(in) = L-proline(out) + Na(+)(out)</text>
        <dbReference type="Rhea" id="RHEA:28967"/>
        <dbReference type="ChEBI" id="CHEBI:29101"/>
        <dbReference type="ChEBI" id="CHEBI:60039"/>
    </reaction>
</comment>
<evidence type="ECO:0000313" key="9">
    <source>
        <dbReference type="EMBL" id="MFD0917222.1"/>
    </source>
</evidence>
<dbReference type="RefSeq" id="WP_377213080.1">
    <property type="nucleotide sequence ID" value="NZ_JBHTJV010000010.1"/>
</dbReference>
<dbReference type="EMBL" id="JBHTJV010000010">
    <property type="protein sequence ID" value="MFD0917222.1"/>
    <property type="molecule type" value="Genomic_DNA"/>
</dbReference>
<feature type="transmembrane region" description="Helical" evidence="8">
    <location>
        <begin position="115"/>
        <end position="137"/>
    </location>
</feature>